<sequence length="364" mass="40069">MKKIFKVCMCGLVAATLISGCSKKEVKETTQASTEATESSAQETTALKDLTDIENGKVTLGEYKGIEVKKDAVEVTDDELKQAIDQDLAAHEKKVDVDRAIKDGDVVNVDYAGTKDGVAFDGGTAQGYDLTIGSNQFIEGFESGLVGAKKGDKVSLNLTFPENYQNKDLAGKPVVFEVTVNSVKEKQVAELNDAYVQENTKSKTVDEYKEETKQTLLKKKSDEADQKVKNDIYTAISANAKVEPDQKAVDANYDNLITRYTNQAATYGMDFTTFIGAFTGMKEEDFTKAAKTQAEEIVKQRLIVNAIAEKEKIAITDDDRKEVATQLGYENAEELVKAEGQFEVNDYVMNNKVMEFLLKNAVVK</sequence>
<evidence type="ECO:0000313" key="13">
    <source>
        <dbReference type="Proteomes" id="UP000284277"/>
    </source>
</evidence>
<dbReference type="GO" id="GO:0006457">
    <property type="term" value="P:protein folding"/>
    <property type="evidence" value="ECO:0007669"/>
    <property type="project" value="InterPro"/>
</dbReference>
<keyword evidence="5 10" id="KW-0697">Rotamase</keyword>
<keyword evidence="13" id="KW-1185">Reference proteome</keyword>
<evidence type="ECO:0000256" key="7">
    <source>
        <dbReference type="ARBA" id="ARBA00023235"/>
    </source>
</evidence>
<dbReference type="InterPro" id="IPR027304">
    <property type="entry name" value="Trigger_fact/SurA_dom_sf"/>
</dbReference>
<dbReference type="PROSITE" id="PS51257">
    <property type="entry name" value="PROKAR_LIPOPROTEIN"/>
    <property type="match status" value="1"/>
</dbReference>
<keyword evidence="6" id="KW-0143">Chaperone</keyword>
<dbReference type="GO" id="GO:0003755">
    <property type="term" value="F:peptidyl-prolyl cis-trans isomerase activity"/>
    <property type="evidence" value="ECO:0007669"/>
    <property type="project" value="UniProtKB-KW"/>
</dbReference>
<comment type="subcellular location">
    <subcellularLocation>
        <location evidence="2">Cytoplasm</location>
    </subcellularLocation>
</comment>
<dbReference type="Proteomes" id="UP000284277">
    <property type="component" value="Unassembled WGS sequence"/>
</dbReference>
<dbReference type="InterPro" id="IPR008880">
    <property type="entry name" value="Trigger_fac_C"/>
</dbReference>
<keyword evidence="4" id="KW-0132">Cell division</keyword>
<comment type="caution">
    <text evidence="12">The sequence shown here is derived from an EMBL/GenBank/DDBJ whole genome shotgun (WGS) entry which is preliminary data.</text>
</comment>
<evidence type="ECO:0000256" key="3">
    <source>
        <dbReference type="ARBA" id="ARBA00005464"/>
    </source>
</evidence>
<dbReference type="Pfam" id="PF00254">
    <property type="entry name" value="FKBP_C"/>
    <property type="match status" value="1"/>
</dbReference>
<feature type="domain" description="PPIase FKBP-type" evidence="11">
    <location>
        <begin position="104"/>
        <end position="184"/>
    </location>
</feature>
<dbReference type="OrthoDB" id="9767721at2"/>
<dbReference type="GO" id="GO:0051301">
    <property type="term" value="P:cell division"/>
    <property type="evidence" value="ECO:0007669"/>
    <property type="project" value="UniProtKB-KW"/>
</dbReference>
<evidence type="ECO:0000256" key="4">
    <source>
        <dbReference type="ARBA" id="ARBA00022618"/>
    </source>
</evidence>
<organism evidence="12 13">
    <name type="scientific">Lacrimispora algidixylanolytica</name>
    <dbReference type="NCBI Taxonomy" id="94868"/>
    <lineage>
        <taxon>Bacteria</taxon>
        <taxon>Bacillati</taxon>
        <taxon>Bacillota</taxon>
        <taxon>Clostridia</taxon>
        <taxon>Lachnospirales</taxon>
        <taxon>Lachnospiraceae</taxon>
        <taxon>Lacrimispora</taxon>
    </lineage>
</organism>
<dbReference type="InterPro" id="IPR005215">
    <property type="entry name" value="Trig_fac"/>
</dbReference>
<evidence type="ECO:0000256" key="6">
    <source>
        <dbReference type="ARBA" id="ARBA00023186"/>
    </source>
</evidence>
<comment type="function">
    <text evidence="9">Involved in protein export. Acts as a chaperone by maintaining the newly synthesized protein in an open conformation. Functions as a peptidyl-prolyl cis-trans isomerase.</text>
</comment>
<dbReference type="GO" id="GO:0005737">
    <property type="term" value="C:cytoplasm"/>
    <property type="evidence" value="ECO:0007669"/>
    <property type="project" value="UniProtKB-SubCell"/>
</dbReference>
<dbReference type="InterPro" id="IPR037041">
    <property type="entry name" value="Trigger_fac_C_sf"/>
</dbReference>
<dbReference type="AlphaFoldDB" id="A0A419TCG8"/>
<dbReference type="SUPFAM" id="SSF109998">
    <property type="entry name" value="Triger factor/SurA peptide-binding domain-like"/>
    <property type="match status" value="1"/>
</dbReference>
<evidence type="ECO:0000256" key="1">
    <source>
        <dbReference type="ARBA" id="ARBA00000971"/>
    </source>
</evidence>
<keyword evidence="8" id="KW-0131">Cell cycle</keyword>
<dbReference type="PROSITE" id="PS50059">
    <property type="entry name" value="FKBP_PPIASE"/>
    <property type="match status" value="1"/>
</dbReference>
<dbReference type="InterPro" id="IPR001179">
    <property type="entry name" value="PPIase_FKBP_dom"/>
</dbReference>
<accession>A0A419TCG8</accession>
<dbReference type="FunFam" id="3.10.50.40:FF:000001">
    <property type="entry name" value="Trigger factor"/>
    <property type="match status" value="1"/>
</dbReference>
<evidence type="ECO:0000256" key="10">
    <source>
        <dbReference type="PROSITE-ProRule" id="PRU00277"/>
    </source>
</evidence>
<comment type="similarity">
    <text evidence="3">Belongs to the FKBP-type PPIase family. Tig subfamily.</text>
</comment>
<evidence type="ECO:0000256" key="5">
    <source>
        <dbReference type="ARBA" id="ARBA00023110"/>
    </source>
</evidence>
<dbReference type="Gene3D" id="1.10.3120.10">
    <property type="entry name" value="Trigger factor, C-terminal domain"/>
    <property type="match status" value="1"/>
</dbReference>
<dbReference type="EMBL" id="MCIA01000001">
    <property type="protein sequence ID" value="RKD35173.1"/>
    <property type="molecule type" value="Genomic_DNA"/>
</dbReference>
<evidence type="ECO:0000259" key="11">
    <source>
        <dbReference type="PROSITE" id="PS50059"/>
    </source>
</evidence>
<keyword evidence="7 10" id="KW-0413">Isomerase</keyword>
<dbReference type="GO" id="GO:0015031">
    <property type="term" value="P:protein transport"/>
    <property type="evidence" value="ECO:0007669"/>
    <property type="project" value="InterPro"/>
</dbReference>
<name>A0A419TCG8_9FIRM</name>
<dbReference type="Gene3D" id="3.10.50.40">
    <property type="match status" value="1"/>
</dbReference>
<dbReference type="NCBIfam" id="TIGR00115">
    <property type="entry name" value="tig"/>
    <property type="match status" value="1"/>
</dbReference>
<reference evidence="12 13" key="1">
    <citation type="submission" date="2016-08" db="EMBL/GenBank/DDBJ databases">
        <title>A new outlook on sporulation: Clostridium algidixylanolyticum.</title>
        <authorList>
            <person name="Poppleton D.I."/>
            <person name="Gribaldo S."/>
        </authorList>
    </citation>
    <scope>NUCLEOTIDE SEQUENCE [LARGE SCALE GENOMIC DNA]</scope>
    <source>
        <strain evidence="12 13">SPL73</strain>
    </source>
</reference>
<proteinExistence type="inferred from homology"/>
<comment type="catalytic activity">
    <reaction evidence="1 10">
        <text>[protein]-peptidylproline (omega=180) = [protein]-peptidylproline (omega=0)</text>
        <dbReference type="Rhea" id="RHEA:16237"/>
        <dbReference type="Rhea" id="RHEA-COMP:10747"/>
        <dbReference type="Rhea" id="RHEA-COMP:10748"/>
        <dbReference type="ChEBI" id="CHEBI:83833"/>
        <dbReference type="ChEBI" id="CHEBI:83834"/>
        <dbReference type="EC" id="5.2.1.8"/>
    </reaction>
</comment>
<dbReference type="SUPFAM" id="SSF54534">
    <property type="entry name" value="FKBP-like"/>
    <property type="match status" value="1"/>
</dbReference>
<evidence type="ECO:0000256" key="8">
    <source>
        <dbReference type="ARBA" id="ARBA00023306"/>
    </source>
</evidence>
<evidence type="ECO:0000313" key="12">
    <source>
        <dbReference type="EMBL" id="RKD35173.1"/>
    </source>
</evidence>
<dbReference type="Pfam" id="PF05698">
    <property type="entry name" value="Trigger_C"/>
    <property type="match status" value="1"/>
</dbReference>
<dbReference type="EC" id="5.2.1.8" evidence="10"/>
<evidence type="ECO:0000256" key="9">
    <source>
        <dbReference type="ARBA" id="ARBA00024849"/>
    </source>
</evidence>
<protein>
    <recommendedName>
        <fullName evidence="10">peptidylprolyl isomerase</fullName>
        <ecNumber evidence="10">5.2.1.8</ecNumber>
    </recommendedName>
</protein>
<evidence type="ECO:0000256" key="2">
    <source>
        <dbReference type="ARBA" id="ARBA00004496"/>
    </source>
</evidence>
<gene>
    <name evidence="12" type="ORF">BET01_02195</name>
</gene>
<dbReference type="InterPro" id="IPR046357">
    <property type="entry name" value="PPIase_dom_sf"/>
</dbReference>